<dbReference type="SFLD" id="SFLDF00295">
    <property type="entry name" value="threonylcarbamoyladenosine_tRN"/>
    <property type="match status" value="1"/>
</dbReference>
<comment type="function">
    <text evidence="2">Catalyzes the methylthiolation of N6-threonylcarbamoyladenosine (t(6)A), leading to the formation of 2-methylthio-N6-threonylcarbamoyladenosine (ms(2)t(6)A) at position 37 in tRNAs that read codons beginning with adenine.</text>
</comment>
<dbReference type="GO" id="GO:0051539">
    <property type="term" value="F:4 iron, 4 sulfur cluster binding"/>
    <property type="evidence" value="ECO:0007669"/>
    <property type="project" value="UniProtKB-KW"/>
</dbReference>
<dbReference type="Gene3D" id="3.80.30.20">
    <property type="entry name" value="tm_1862 like domain"/>
    <property type="match status" value="1"/>
</dbReference>
<dbReference type="PROSITE" id="PS50926">
    <property type="entry name" value="TRAM"/>
    <property type="match status" value="1"/>
</dbReference>
<dbReference type="Pfam" id="PF04055">
    <property type="entry name" value="Radical_SAM"/>
    <property type="match status" value="1"/>
</dbReference>
<dbReference type="PROSITE" id="PS51918">
    <property type="entry name" value="RADICAL_SAM"/>
    <property type="match status" value="1"/>
</dbReference>
<dbReference type="SFLD" id="SFLDS00029">
    <property type="entry name" value="Radical_SAM"/>
    <property type="match status" value="1"/>
</dbReference>
<feature type="domain" description="Radical SAM core" evidence="18">
    <location>
        <begin position="150"/>
        <end position="382"/>
    </location>
</feature>
<dbReference type="CDD" id="cd01335">
    <property type="entry name" value="Radical_SAM"/>
    <property type="match status" value="1"/>
</dbReference>
<evidence type="ECO:0000256" key="7">
    <source>
        <dbReference type="ARBA" id="ARBA00022691"/>
    </source>
</evidence>
<name>A0AAU8PY52_DESK7</name>
<dbReference type="InterPro" id="IPR002792">
    <property type="entry name" value="TRAM_dom"/>
</dbReference>
<dbReference type="AlphaFoldDB" id="A0AAU8PY52"/>
<keyword evidence="11" id="KW-0411">Iron-sulfur</keyword>
<dbReference type="PANTHER" id="PTHR11918:SF45">
    <property type="entry name" value="THREONYLCARBAMOYLADENOSINE TRNA METHYLTHIOTRANSFERASE"/>
    <property type="match status" value="1"/>
</dbReference>
<evidence type="ECO:0000256" key="9">
    <source>
        <dbReference type="ARBA" id="ARBA00022723"/>
    </source>
</evidence>
<organism evidence="19 20">
    <name type="scientific">Desulfofundulus kuznetsovii (strain DSM 6115 / VKM B-1805 / 17)</name>
    <name type="common">Desulfotomaculum kuznetsovii</name>
    <dbReference type="NCBI Taxonomy" id="760568"/>
    <lineage>
        <taxon>Bacteria</taxon>
        <taxon>Bacillati</taxon>
        <taxon>Bacillota</taxon>
        <taxon>Clostridia</taxon>
        <taxon>Eubacteriales</taxon>
        <taxon>Peptococcaceae</taxon>
        <taxon>Desulfofundulus</taxon>
    </lineage>
</organism>
<evidence type="ECO:0000256" key="10">
    <source>
        <dbReference type="ARBA" id="ARBA00023004"/>
    </source>
</evidence>
<evidence type="ECO:0000256" key="4">
    <source>
        <dbReference type="ARBA" id="ARBA00022485"/>
    </source>
</evidence>
<evidence type="ECO:0000313" key="19">
    <source>
        <dbReference type="EMBL" id="AEG16179.1"/>
    </source>
</evidence>
<evidence type="ECO:0000256" key="3">
    <source>
        <dbReference type="ARBA" id="ARBA00013273"/>
    </source>
</evidence>
<dbReference type="InterPro" id="IPR007197">
    <property type="entry name" value="rSAM"/>
</dbReference>
<keyword evidence="6" id="KW-0808">Transferase</keyword>
<evidence type="ECO:0000256" key="12">
    <source>
        <dbReference type="ARBA" id="ARBA00031213"/>
    </source>
</evidence>
<keyword evidence="8" id="KW-0819">tRNA processing</keyword>
<dbReference type="SFLD" id="SFLDG01082">
    <property type="entry name" value="B12-binding_domain_containing"/>
    <property type="match status" value="1"/>
</dbReference>
<dbReference type="Gene3D" id="3.40.50.12160">
    <property type="entry name" value="Methylthiotransferase, N-terminal domain"/>
    <property type="match status" value="1"/>
</dbReference>
<evidence type="ECO:0000313" key="20">
    <source>
        <dbReference type="Proteomes" id="UP000009229"/>
    </source>
</evidence>
<dbReference type="PROSITE" id="PS51449">
    <property type="entry name" value="MTTASE_N"/>
    <property type="match status" value="1"/>
</dbReference>
<dbReference type="InterPro" id="IPR023404">
    <property type="entry name" value="rSAM_horseshoe"/>
</dbReference>
<dbReference type="InterPro" id="IPR005839">
    <property type="entry name" value="Methylthiotransferase"/>
</dbReference>
<dbReference type="RefSeq" id="WP_013823690.1">
    <property type="nucleotide sequence ID" value="NC_015573.1"/>
</dbReference>
<evidence type="ECO:0000256" key="6">
    <source>
        <dbReference type="ARBA" id="ARBA00022679"/>
    </source>
</evidence>
<dbReference type="KEGG" id="dku:Desku_2656"/>
<keyword evidence="4" id="KW-0004">4Fe-4S</keyword>
<dbReference type="EMBL" id="CP002770">
    <property type="protein sequence ID" value="AEG16179.1"/>
    <property type="molecule type" value="Genomic_DNA"/>
</dbReference>
<dbReference type="SUPFAM" id="SSF102114">
    <property type="entry name" value="Radical SAM enzymes"/>
    <property type="match status" value="1"/>
</dbReference>
<dbReference type="GO" id="GO:0046872">
    <property type="term" value="F:metal ion binding"/>
    <property type="evidence" value="ECO:0007669"/>
    <property type="project" value="UniProtKB-KW"/>
</dbReference>
<dbReference type="EC" id="2.8.4.5" evidence="3"/>
<dbReference type="PANTHER" id="PTHR11918">
    <property type="entry name" value="RADICAL SAM PROTEINS"/>
    <property type="match status" value="1"/>
</dbReference>
<evidence type="ECO:0000256" key="8">
    <source>
        <dbReference type="ARBA" id="ARBA00022694"/>
    </source>
</evidence>
<dbReference type="FunFam" id="3.40.50.12160:FF:000004">
    <property type="entry name" value="Threonylcarbamoyladenosine tRNA methylthiotransferase MtaB"/>
    <property type="match status" value="1"/>
</dbReference>
<evidence type="ECO:0000256" key="5">
    <source>
        <dbReference type="ARBA" id="ARBA00022490"/>
    </source>
</evidence>
<proteinExistence type="inferred from homology"/>
<comment type="catalytic activity">
    <reaction evidence="13">
        <text>N(6)-L-threonylcarbamoyladenosine(37) in tRNA + (sulfur carrier)-SH + AH2 + 2 S-adenosyl-L-methionine = 2-methylsulfanyl-N(6)-L-threonylcarbamoyladenosine(37) in tRNA + (sulfur carrier)-H + 5'-deoxyadenosine + L-methionine + A + S-adenosyl-L-homocysteine + 2 H(+)</text>
        <dbReference type="Rhea" id="RHEA:37075"/>
        <dbReference type="Rhea" id="RHEA-COMP:10163"/>
        <dbReference type="Rhea" id="RHEA-COMP:11092"/>
        <dbReference type="Rhea" id="RHEA-COMP:14737"/>
        <dbReference type="Rhea" id="RHEA-COMP:14739"/>
        <dbReference type="ChEBI" id="CHEBI:13193"/>
        <dbReference type="ChEBI" id="CHEBI:15378"/>
        <dbReference type="ChEBI" id="CHEBI:17319"/>
        <dbReference type="ChEBI" id="CHEBI:17499"/>
        <dbReference type="ChEBI" id="CHEBI:29917"/>
        <dbReference type="ChEBI" id="CHEBI:57844"/>
        <dbReference type="ChEBI" id="CHEBI:57856"/>
        <dbReference type="ChEBI" id="CHEBI:59789"/>
        <dbReference type="ChEBI" id="CHEBI:64428"/>
        <dbReference type="ChEBI" id="CHEBI:74418"/>
        <dbReference type="ChEBI" id="CHEBI:74420"/>
        <dbReference type="EC" id="2.8.4.5"/>
    </reaction>
</comment>
<evidence type="ECO:0000256" key="14">
    <source>
        <dbReference type="ARBA" id="ARBA00061574"/>
    </source>
</evidence>
<keyword evidence="9" id="KW-0479">Metal-binding</keyword>
<dbReference type="FunFam" id="3.80.30.20:FF:000001">
    <property type="entry name" value="tRNA-2-methylthio-N(6)-dimethylallyladenosine synthase 2"/>
    <property type="match status" value="1"/>
</dbReference>
<dbReference type="InterPro" id="IPR058240">
    <property type="entry name" value="rSAM_sf"/>
</dbReference>
<feature type="domain" description="TRAM" evidence="16">
    <location>
        <begin position="383"/>
        <end position="445"/>
    </location>
</feature>
<evidence type="ECO:0000259" key="16">
    <source>
        <dbReference type="PROSITE" id="PS50926"/>
    </source>
</evidence>
<dbReference type="Pfam" id="PF01938">
    <property type="entry name" value="TRAM"/>
    <property type="match status" value="1"/>
</dbReference>
<dbReference type="InterPro" id="IPR013848">
    <property type="entry name" value="Methylthiotransferase_N"/>
</dbReference>
<sequence>MKPTVGVKDVPRTVAVTTLGCKVNQYESAALATLFRERGYKVVDFSEAADIYVINTCTVTHLGDRKSRQLIRRATRNNPHARVVVTGCYAQTSPEEVLSIPGVDLVVGTRDKSRIVDLVEELESRKEGPLAVVRDVFADQDYEELPVPALPSRVRAFLKIQEGCNNFCAYCIIPYARGPLRSRDPENVLAEARRLVAGGFKELVLTGIHTGAYGQDRPGGPDLAGLVECLAEIPGLVRLRLSSVEPMDITGKLVDIMATRPNVCRHLHIPLQSGDDTVLARMRRHYTTAWFRELVQRVRGCVPGIAITTDIIVGFPGETDGQFENTFNFVREMAFARLHVFKYSPRQGTEAASFPDQISAPVKEARSRRMIALGDELARSFAAKHIGREVQVLVEEELPEKAGFFAGLTDNYLRVIFPARKNPVGELVTVRVEEIEGADLKGMII</sequence>
<evidence type="ECO:0000256" key="11">
    <source>
        <dbReference type="ARBA" id="ARBA00023014"/>
    </source>
</evidence>
<evidence type="ECO:0000256" key="2">
    <source>
        <dbReference type="ARBA" id="ARBA00002399"/>
    </source>
</evidence>
<protein>
    <recommendedName>
        <fullName evidence="15">Threonylcarbamoyladenosine tRNA methylthiotransferase MtaB</fullName>
        <ecNumber evidence="3">2.8.4.5</ecNumber>
    </recommendedName>
    <alternativeName>
        <fullName evidence="12">tRNA-t(6)A37 methylthiotransferase</fullName>
    </alternativeName>
</protein>
<gene>
    <name evidence="19" type="ordered locus">Desku_2656</name>
</gene>
<feature type="domain" description="MTTase N-terminal" evidence="17">
    <location>
        <begin position="12"/>
        <end position="124"/>
    </location>
</feature>
<dbReference type="InterPro" id="IPR034557">
    <property type="entry name" value="ThrcA_tRNA_MEthiotransferase"/>
</dbReference>
<dbReference type="GO" id="GO:0035598">
    <property type="term" value="F:tRNA (N(6)-L-threonylcarbamoyladenosine(37)-C(2))-methylthiotransferase activity"/>
    <property type="evidence" value="ECO:0007669"/>
    <property type="project" value="UniProtKB-EC"/>
</dbReference>
<dbReference type="Pfam" id="PF00919">
    <property type="entry name" value="UPF0004"/>
    <property type="match status" value="1"/>
</dbReference>
<comment type="cofactor">
    <cofactor evidence="1">
        <name>[4Fe-4S] cluster</name>
        <dbReference type="ChEBI" id="CHEBI:49883"/>
    </cofactor>
</comment>
<evidence type="ECO:0000256" key="13">
    <source>
        <dbReference type="ARBA" id="ARBA00051661"/>
    </source>
</evidence>
<dbReference type="InterPro" id="IPR006638">
    <property type="entry name" value="Elp3/MiaA/NifB-like_rSAM"/>
</dbReference>
<evidence type="ECO:0000259" key="17">
    <source>
        <dbReference type="PROSITE" id="PS51449"/>
    </source>
</evidence>
<evidence type="ECO:0000259" key="18">
    <source>
        <dbReference type="PROSITE" id="PS51918"/>
    </source>
</evidence>
<dbReference type="InterPro" id="IPR038135">
    <property type="entry name" value="Methylthiotransferase_N_sf"/>
</dbReference>
<dbReference type="Proteomes" id="UP000009229">
    <property type="component" value="Chromosome"/>
</dbReference>
<dbReference type="SFLD" id="SFLDG01061">
    <property type="entry name" value="methylthiotransferase"/>
    <property type="match status" value="1"/>
</dbReference>
<accession>A0AAU8PY52</accession>
<dbReference type="InterPro" id="IPR020612">
    <property type="entry name" value="Methylthiotransferase_CS"/>
</dbReference>
<keyword evidence="20" id="KW-1185">Reference proteome</keyword>
<keyword evidence="10" id="KW-0408">Iron</keyword>
<keyword evidence="5" id="KW-0963">Cytoplasm</keyword>
<reference evidence="20" key="1">
    <citation type="submission" date="2011-05" db="EMBL/GenBank/DDBJ databases">
        <title>Complete sequence of Desulfotomaculum kuznetsovii DSM 6115.</title>
        <authorList>
            <person name="Lucas S."/>
            <person name="Han J."/>
            <person name="Lapidus A."/>
            <person name="Cheng J.-F."/>
            <person name="Goodwin L."/>
            <person name="Pitluck S."/>
            <person name="Peters L."/>
            <person name="Mikhailova N."/>
            <person name="Lu M."/>
            <person name="Saunders E."/>
            <person name="Han C."/>
            <person name="Tapia R."/>
            <person name="Land M."/>
            <person name="Hauser L."/>
            <person name="Kyrpides N."/>
            <person name="Ivanova N."/>
            <person name="Pagani I."/>
            <person name="Nazina T."/>
            <person name="Ivanova A."/>
            <person name="Parshina S."/>
            <person name="Kuever J."/>
            <person name="Muyzer G."/>
            <person name="Plugge C."/>
            <person name="Stams A."/>
            <person name="Woyke T."/>
        </authorList>
    </citation>
    <scope>NUCLEOTIDE SEQUENCE [LARGE SCALE GENOMIC DNA]</scope>
    <source>
        <strain evidence="20">DSM 6115 / VKM B-1805 / 17</strain>
    </source>
</reference>
<evidence type="ECO:0000256" key="15">
    <source>
        <dbReference type="ARBA" id="ARBA00069898"/>
    </source>
</evidence>
<dbReference type="SMART" id="SM00729">
    <property type="entry name" value="Elp3"/>
    <property type="match status" value="1"/>
</dbReference>
<dbReference type="NCBIfam" id="TIGR01579">
    <property type="entry name" value="MiaB-like-C"/>
    <property type="match status" value="1"/>
</dbReference>
<keyword evidence="7" id="KW-0949">S-adenosyl-L-methionine</keyword>
<dbReference type="NCBIfam" id="TIGR00089">
    <property type="entry name" value="MiaB/RimO family radical SAM methylthiotransferase"/>
    <property type="match status" value="1"/>
</dbReference>
<dbReference type="InterPro" id="IPR006467">
    <property type="entry name" value="MiaB-like_bact"/>
</dbReference>
<evidence type="ECO:0000256" key="1">
    <source>
        <dbReference type="ARBA" id="ARBA00001966"/>
    </source>
</evidence>
<dbReference type="PROSITE" id="PS01278">
    <property type="entry name" value="MTTASE_RADICAL"/>
    <property type="match status" value="1"/>
</dbReference>
<comment type="similarity">
    <text evidence="14">Belongs to the methylthiotransferase family. MtaB subfamily.</text>
</comment>